<gene>
    <name evidence="7" type="ORF">F6B43_00815</name>
</gene>
<evidence type="ECO:0000256" key="2">
    <source>
        <dbReference type="ARBA" id="ARBA00006706"/>
    </source>
</evidence>
<dbReference type="SUPFAM" id="SSF48576">
    <property type="entry name" value="Terpenoid synthases"/>
    <property type="match status" value="1"/>
</dbReference>
<organism evidence="7 8">
    <name type="scientific">Microbacterium rhizomatis</name>
    <dbReference type="NCBI Taxonomy" id="1631477"/>
    <lineage>
        <taxon>Bacteria</taxon>
        <taxon>Bacillati</taxon>
        <taxon>Actinomycetota</taxon>
        <taxon>Actinomycetes</taxon>
        <taxon>Micrococcales</taxon>
        <taxon>Microbacteriaceae</taxon>
        <taxon>Microbacterium</taxon>
    </lineage>
</organism>
<dbReference type="InterPro" id="IPR033749">
    <property type="entry name" value="Polyprenyl_synt_CS"/>
</dbReference>
<comment type="caution">
    <text evidence="7">The sequence shown here is derived from an EMBL/GenBank/DDBJ whole genome shotgun (WGS) entry which is preliminary data.</text>
</comment>
<dbReference type="InterPro" id="IPR000092">
    <property type="entry name" value="Polyprenyl_synt"/>
</dbReference>
<dbReference type="AlphaFoldDB" id="A0A5J5J281"/>
<dbReference type="PANTHER" id="PTHR12001">
    <property type="entry name" value="GERANYLGERANYL PYROPHOSPHATE SYNTHASE"/>
    <property type="match status" value="1"/>
</dbReference>
<dbReference type="GO" id="GO:0046872">
    <property type="term" value="F:metal ion binding"/>
    <property type="evidence" value="ECO:0007669"/>
    <property type="project" value="UniProtKB-KW"/>
</dbReference>
<dbReference type="InterPro" id="IPR008949">
    <property type="entry name" value="Isoprenoid_synthase_dom_sf"/>
</dbReference>
<evidence type="ECO:0000256" key="4">
    <source>
        <dbReference type="ARBA" id="ARBA00022723"/>
    </source>
</evidence>
<dbReference type="PROSITE" id="PS00723">
    <property type="entry name" value="POLYPRENYL_SYNTHASE_1"/>
    <property type="match status" value="1"/>
</dbReference>
<evidence type="ECO:0000256" key="5">
    <source>
        <dbReference type="ARBA" id="ARBA00022842"/>
    </source>
</evidence>
<comment type="cofactor">
    <cofactor evidence="1">
        <name>Mg(2+)</name>
        <dbReference type="ChEBI" id="CHEBI:18420"/>
    </cofactor>
</comment>
<keyword evidence="8" id="KW-1185">Reference proteome</keyword>
<reference evidence="8" key="1">
    <citation type="submission" date="2019-09" db="EMBL/GenBank/DDBJ databases">
        <title>Mumia zhuanghuii sp. nov. isolated from the intestinal contents of plateau pika (Ochotona curzoniae) in the Qinghai-Tibet plateau of China.</title>
        <authorList>
            <person name="Tian Z."/>
        </authorList>
    </citation>
    <scope>NUCLEOTIDE SEQUENCE [LARGE SCALE GENOMIC DNA]</scope>
    <source>
        <strain evidence="8">JCM 30598</strain>
    </source>
</reference>
<proteinExistence type="inferred from homology"/>
<dbReference type="GO" id="GO:0008299">
    <property type="term" value="P:isoprenoid biosynthetic process"/>
    <property type="evidence" value="ECO:0007669"/>
    <property type="project" value="InterPro"/>
</dbReference>
<evidence type="ECO:0000256" key="3">
    <source>
        <dbReference type="ARBA" id="ARBA00022679"/>
    </source>
</evidence>
<keyword evidence="3 6" id="KW-0808">Transferase</keyword>
<sequence length="355" mass="36741">MIVLAADPTARVAIDETIDTALARIRVRSQELGDGAAALAEAITRAAAGGKRFRPALVVAAFEAFGGDAASTPALYPVAAAFEILHTAFVVHDDVIDHDTERRGIPDVAGEFRQRGRMRGADATGAALLGDAAAILAGDLLLHEAARLLALADTTPAVRGELMDLLDDAVFVSVAGELADVEHAVAWDHADSDAILAAAHDKTAVYSFSAPLRAGGALAGASPEALAALERFGGRLGLAFQLVDDLIGAFGTSSQAGRATGGDLREAKRTPLVAMARDTPSWHLVNDALALAHTGPIAVREAQRILDESGARERLVDVIDETLASAREEASSAALPAEVCGLLRSLTTMVAGRMP</sequence>
<dbReference type="GO" id="GO:0004659">
    <property type="term" value="F:prenyltransferase activity"/>
    <property type="evidence" value="ECO:0007669"/>
    <property type="project" value="InterPro"/>
</dbReference>
<dbReference type="OrthoDB" id="4497239at2"/>
<keyword evidence="5" id="KW-0460">Magnesium</keyword>
<dbReference type="Proteomes" id="UP000325827">
    <property type="component" value="Unassembled WGS sequence"/>
</dbReference>
<evidence type="ECO:0000313" key="8">
    <source>
        <dbReference type="Proteomes" id="UP000325827"/>
    </source>
</evidence>
<dbReference type="Pfam" id="PF00348">
    <property type="entry name" value="polyprenyl_synt"/>
    <property type="match status" value="1"/>
</dbReference>
<dbReference type="SFLD" id="SFLDS00005">
    <property type="entry name" value="Isoprenoid_Synthase_Type_I"/>
    <property type="match status" value="1"/>
</dbReference>
<evidence type="ECO:0000256" key="6">
    <source>
        <dbReference type="RuleBase" id="RU004466"/>
    </source>
</evidence>
<dbReference type="Gene3D" id="1.10.600.10">
    <property type="entry name" value="Farnesyl Diphosphate Synthase"/>
    <property type="match status" value="1"/>
</dbReference>
<accession>A0A5J5J281</accession>
<name>A0A5J5J281_9MICO</name>
<comment type="similarity">
    <text evidence="2 6">Belongs to the FPP/GGPP synthase family.</text>
</comment>
<evidence type="ECO:0000313" key="7">
    <source>
        <dbReference type="EMBL" id="KAA9110277.1"/>
    </source>
</evidence>
<dbReference type="PANTHER" id="PTHR12001:SF85">
    <property type="entry name" value="SHORT CHAIN ISOPRENYL DIPHOSPHATE SYNTHASE"/>
    <property type="match status" value="1"/>
</dbReference>
<protein>
    <submittedName>
        <fullName evidence="7">Polyprenyl synthetase family protein</fullName>
    </submittedName>
</protein>
<dbReference type="PROSITE" id="PS00444">
    <property type="entry name" value="POLYPRENYL_SYNTHASE_2"/>
    <property type="match status" value="1"/>
</dbReference>
<evidence type="ECO:0000256" key="1">
    <source>
        <dbReference type="ARBA" id="ARBA00001946"/>
    </source>
</evidence>
<dbReference type="EMBL" id="VYSA01000001">
    <property type="protein sequence ID" value="KAA9110277.1"/>
    <property type="molecule type" value="Genomic_DNA"/>
</dbReference>
<keyword evidence="4" id="KW-0479">Metal-binding</keyword>
<dbReference type="RefSeq" id="WP_150447080.1">
    <property type="nucleotide sequence ID" value="NZ_VYSA01000001.1"/>
</dbReference>